<reference evidence="2" key="1">
    <citation type="submission" date="2016-09" db="EMBL/GenBank/DDBJ databases">
        <authorList>
            <person name="Wibberg D."/>
        </authorList>
    </citation>
    <scope>NUCLEOTIDE SEQUENCE [LARGE SCALE GENOMIC DNA]</scope>
</reference>
<name>A0A1M4MY66_9RHOB</name>
<proteinExistence type="predicted"/>
<gene>
    <name evidence="1" type="ORF">KARMA_0874</name>
</gene>
<dbReference type="RefSeq" id="WP_072704630.1">
    <property type="nucleotide sequence ID" value="NZ_FMJB01000034.1"/>
</dbReference>
<dbReference type="AlphaFoldDB" id="A0A1M4MY66"/>
<dbReference type="Proteomes" id="UP000184085">
    <property type="component" value="Unassembled WGS sequence"/>
</dbReference>
<keyword evidence="2" id="KW-1185">Reference proteome</keyword>
<evidence type="ECO:0000313" key="1">
    <source>
        <dbReference type="EMBL" id="SCM66694.1"/>
    </source>
</evidence>
<organism evidence="1 2">
    <name type="scientific">Donghicola eburneus</name>
    <dbReference type="NCBI Taxonomy" id="393278"/>
    <lineage>
        <taxon>Bacteria</taxon>
        <taxon>Pseudomonadati</taxon>
        <taxon>Pseudomonadota</taxon>
        <taxon>Alphaproteobacteria</taxon>
        <taxon>Rhodobacterales</taxon>
        <taxon>Roseobacteraceae</taxon>
        <taxon>Donghicola</taxon>
    </lineage>
</organism>
<dbReference type="EMBL" id="FMJB01000034">
    <property type="protein sequence ID" value="SCM66694.1"/>
    <property type="molecule type" value="Genomic_DNA"/>
</dbReference>
<evidence type="ECO:0000313" key="2">
    <source>
        <dbReference type="Proteomes" id="UP000184085"/>
    </source>
</evidence>
<sequence>MEIKVLGVDLGKSVCSFSGPDEAGEVVFADGSSGISYWIFLMRFHPARSPWKLVVGRAPHSGENKPATYKGLQER</sequence>
<protein>
    <submittedName>
        <fullName evidence="1">Transposase</fullName>
    </submittedName>
</protein>
<accession>A0A1M4MY66</accession>